<dbReference type="GO" id="GO:0005654">
    <property type="term" value="C:nucleoplasm"/>
    <property type="evidence" value="ECO:0007669"/>
    <property type="project" value="TreeGrafter"/>
</dbReference>
<evidence type="ECO:0000256" key="4">
    <source>
        <dbReference type="ARBA" id="ARBA00022771"/>
    </source>
</evidence>
<dbReference type="GO" id="GO:0000978">
    <property type="term" value="F:RNA polymerase II cis-regulatory region sequence-specific DNA binding"/>
    <property type="evidence" value="ECO:0007669"/>
    <property type="project" value="TreeGrafter"/>
</dbReference>
<keyword evidence="13" id="KW-1185">Reference proteome</keyword>
<dbReference type="PANTHER" id="PTHR24399:SF70">
    <property type="entry name" value="C2H2-TYPE DOMAIN-CONTAINING PROTEIN"/>
    <property type="match status" value="1"/>
</dbReference>
<feature type="compositionally biased region" description="Basic and acidic residues" evidence="10">
    <location>
        <begin position="96"/>
        <end position="105"/>
    </location>
</feature>
<dbReference type="FunFam" id="3.30.160.60:FF:001732">
    <property type="entry name" value="Zgc:162936"/>
    <property type="match status" value="1"/>
</dbReference>
<dbReference type="OrthoDB" id="8117402at2759"/>
<organism evidence="12 13">
    <name type="scientific">Penicillium oxalicum (strain 114-2 / CGMCC 5302)</name>
    <name type="common">Penicillium decumbens</name>
    <dbReference type="NCBI Taxonomy" id="933388"/>
    <lineage>
        <taxon>Eukaryota</taxon>
        <taxon>Fungi</taxon>
        <taxon>Dikarya</taxon>
        <taxon>Ascomycota</taxon>
        <taxon>Pezizomycotina</taxon>
        <taxon>Eurotiomycetes</taxon>
        <taxon>Eurotiomycetidae</taxon>
        <taxon>Eurotiales</taxon>
        <taxon>Aspergillaceae</taxon>
        <taxon>Penicillium</taxon>
    </lineage>
</organism>
<dbReference type="GO" id="GO:0001227">
    <property type="term" value="F:DNA-binding transcription repressor activity, RNA polymerase II-specific"/>
    <property type="evidence" value="ECO:0007669"/>
    <property type="project" value="TreeGrafter"/>
</dbReference>
<feature type="compositionally biased region" description="Polar residues" evidence="10">
    <location>
        <begin position="453"/>
        <end position="469"/>
    </location>
</feature>
<evidence type="ECO:0000256" key="1">
    <source>
        <dbReference type="ARBA" id="ARBA00004123"/>
    </source>
</evidence>
<keyword evidence="7" id="KW-0804">Transcription</keyword>
<feature type="compositionally biased region" description="Polar residues" evidence="10">
    <location>
        <begin position="218"/>
        <end position="230"/>
    </location>
</feature>
<keyword evidence="4 9" id="KW-0863">Zinc-finger</keyword>
<feature type="region of interest" description="Disordered" evidence="10">
    <location>
        <begin position="1"/>
        <end position="21"/>
    </location>
</feature>
<feature type="domain" description="C2H2-type" evidence="11">
    <location>
        <begin position="264"/>
        <end position="291"/>
    </location>
</feature>
<gene>
    <name evidence="12" type="ORF">PDE_00895</name>
</gene>
<feature type="region of interest" description="Disordered" evidence="10">
    <location>
        <begin position="353"/>
        <end position="546"/>
    </location>
</feature>
<feature type="compositionally biased region" description="Low complexity" evidence="10">
    <location>
        <begin position="78"/>
        <end position="95"/>
    </location>
</feature>
<feature type="compositionally biased region" description="Low complexity" evidence="10">
    <location>
        <begin position="525"/>
        <end position="543"/>
    </location>
</feature>
<proteinExistence type="predicted"/>
<keyword evidence="3" id="KW-0677">Repeat</keyword>
<keyword evidence="5" id="KW-0862">Zinc</keyword>
<evidence type="ECO:0000256" key="2">
    <source>
        <dbReference type="ARBA" id="ARBA00022723"/>
    </source>
</evidence>
<accession>S7Z733</accession>
<dbReference type="PROSITE" id="PS50157">
    <property type="entry name" value="ZINC_FINGER_C2H2_2"/>
    <property type="match status" value="3"/>
</dbReference>
<dbReference type="HOGENOM" id="CLU_013258_2_0_1"/>
<evidence type="ECO:0000256" key="3">
    <source>
        <dbReference type="ARBA" id="ARBA00022737"/>
    </source>
</evidence>
<dbReference type="SUPFAM" id="SSF57667">
    <property type="entry name" value="beta-beta-alpha zinc fingers"/>
    <property type="match status" value="2"/>
</dbReference>
<dbReference type="GO" id="GO:0008270">
    <property type="term" value="F:zinc ion binding"/>
    <property type="evidence" value="ECO:0007669"/>
    <property type="project" value="UniProtKB-KW"/>
</dbReference>
<name>S7Z733_PENO1</name>
<evidence type="ECO:0000256" key="10">
    <source>
        <dbReference type="SAM" id="MobiDB-lite"/>
    </source>
</evidence>
<feature type="compositionally biased region" description="Basic and acidic residues" evidence="10">
    <location>
        <begin position="368"/>
        <end position="382"/>
    </location>
</feature>
<protein>
    <recommendedName>
        <fullName evidence="11">C2H2-type domain-containing protein</fullName>
    </recommendedName>
</protein>
<dbReference type="GO" id="GO:0005694">
    <property type="term" value="C:chromosome"/>
    <property type="evidence" value="ECO:0007669"/>
    <property type="project" value="UniProtKB-ARBA"/>
</dbReference>
<keyword evidence="2" id="KW-0479">Metal-binding</keyword>
<dbReference type="FunFam" id="3.30.160.60:FF:001666">
    <property type="entry name" value="MDS1 and EVI1 complex locus"/>
    <property type="match status" value="1"/>
</dbReference>
<dbReference type="Gene3D" id="3.30.160.60">
    <property type="entry name" value="Classic Zinc Finger"/>
    <property type="match status" value="3"/>
</dbReference>
<reference evidence="12 13" key="1">
    <citation type="journal article" date="2013" name="PLoS ONE">
        <title>Genomic and secretomic analyses reveal unique features of the lignocellulolytic enzyme system of Penicillium decumbens.</title>
        <authorList>
            <person name="Liu G."/>
            <person name="Zhang L."/>
            <person name="Wei X."/>
            <person name="Zou G."/>
            <person name="Qin Y."/>
            <person name="Ma L."/>
            <person name="Li J."/>
            <person name="Zheng H."/>
            <person name="Wang S."/>
            <person name="Wang C."/>
            <person name="Xun L."/>
            <person name="Zhao G.-P."/>
            <person name="Zhou Z."/>
            <person name="Qu Y."/>
        </authorList>
    </citation>
    <scope>NUCLEOTIDE SEQUENCE [LARGE SCALE GENOMIC DNA]</scope>
    <source>
        <strain evidence="13">114-2 / CGMCC 5302</strain>
    </source>
</reference>
<dbReference type="EMBL" id="KB644408">
    <property type="protein sequence ID" value="EPS25959.1"/>
    <property type="molecule type" value="Genomic_DNA"/>
</dbReference>
<feature type="compositionally biased region" description="Polar residues" evidence="10">
    <location>
        <begin position="405"/>
        <end position="422"/>
    </location>
</feature>
<keyword evidence="8" id="KW-0539">Nucleus</keyword>
<dbReference type="Proteomes" id="UP000019376">
    <property type="component" value="Unassembled WGS sequence"/>
</dbReference>
<evidence type="ECO:0000256" key="9">
    <source>
        <dbReference type="PROSITE-ProRule" id="PRU00042"/>
    </source>
</evidence>
<dbReference type="PANTHER" id="PTHR24399">
    <property type="entry name" value="ZINC FINGER AND BTB DOMAIN-CONTAINING"/>
    <property type="match status" value="1"/>
</dbReference>
<keyword evidence="6" id="KW-0805">Transcription regulation</keyword>
<feature type="compositionally biased region" description="Basic and acidic residues" evidence="10">
    <location>
        <begin position="328"/>
        <end position="339"/>
    </location>
</feature>
<feature type="compositionally biased region" description="Polar residues" evidence="10">
    <location>
        <begin position="137"/>
        <end position="148"/>
    </location>
</feature>
<dbReference type="SMART" id="SM00355">
    <property type="entry name" value="ZnF_C2H2"/>
    <property type="match status" value="3"/>
</dbReference>
<dbReference type="PhylomeDB" id="S7Z733"/>
<dbReference type="eggNOG" id="KOG1721">
    <property type="taxonomic scope" value="Eukaryota"/>
</dbReference>
<dbReference type="AlphaFoldDB" id="S7Z733"/>
<evidence type="ECO:0000313" key="12">
    <source>
        <dbReference type="EMBL" id="EPS25959.1"/>
    </source>
</evidence>
<dbReference type="PROSITE" id="PS00028">
    <property type="entry name" value="ZINC_FINGER_C2H2_1"/>
    <property type="match status" value="2"/>
</dbReference>
<sequence length="609" mass="64928">MSSQTAVALVRPPPQAGANPSNLMATLMHANQDPVAVTNSISGTTASTASPHSIHFLSSPGKQDPNLSSIASASLHVSHSPSAQMASPAAATPADRPADSEKEAQRNTSQVAREALGASEKSPAPSLHEPQVHASPEQMQVDTNSHATASDPYASGEHGQGALMHTSTVASPGPIDESLQGTDRPRPREGEIDQDSNKSFSYPMPVGAINDARRGLSLPSTGYNRTSPRSPSAKKHRCPYCATEFTRQHNLKSHLLTHSQEKPFVCQTCQSRFRRLHDLKRHTKLHTGERPHTCPKCGRRFARGDALARHNKGQGGCAGRRASMGSFHPDDDYAEGQHPEEGMEGVVYMEPERMDEEEERRLNLPSIRRHENDSMSRSDSLHMPRQPSTYPPIAAYRTNLPPPSGTQGSSGASPVAATSQPPHHTFPPAGHSSGATIFPPSTASDSPRPLSPNALSQHDLSAPAHTSHSPGLGQSLPHPQTFARTGQSATATHAPPPHSLPPPQPSVHLPPPVLSSPQARFEPQGTSKHTPSSHSHSGSYGFTAPKVGLDGTDHTAGEIEKLWTYVHDMRKEITSLHAEVASLRAHIASTNASAAPPPVEISQANLGPR</sequence>
<feature type="compositionally biased region" description="Polar residues" evidence="10">
    <location>
        <begin position="433"/>
        <end position="445"/>
    </location>
</feature>
<feature type="domain" description="C2H2-type" evidence="11">
    <location>
        <begin position="236"/>
        <end position="263"/>
    </location>
</feature>
<feature type="region of interest" description="Disordered" evidence="10">
    <location>
        <begin position="309"/>
        <end position="339"/>
    </location>
</feature>
<feature type="region of interest" description="Disordered" evidence="10">
    <location>
        <begin position="36"/>
        <end position="236"/>
    </location>
</feature>
<feature type="compositionally biased region" description="Polar residues" evidence="10">
    <location>
        <begin position="37"/>
        <end position="51"/>
    </location>
</feature>
<evidence type="ECO:0000256" key="6">
    <source>
        <dbReference type="ARBA" id="ARBA00023015"/>
    </source>
</evidence>
<dbReference type="Pfam" id="PF00096">
    <property type="entry name" value="zf-C2H2"/>
    <property type="match status" value="2"/>
</dbReference>
<feature type="compositionally biased region" description="Polar residues" evidence="10">
    <location>
        <begin position="65"/>
        <end position="77"/>
    </location>
</feature>
<evidence type="ECO:0000256" key="8">
    <source>
        <dbReference type="ARBA" id="ARBA00023242"/>
    </source>
</evidence>
<dbReference type="InterPro" id="IPR013087">
    <property type="entry name" value="Znf_C2H2_type"/>
</dbReference>
<dbReference type="STRING" id="933388.S7Z733"/>
<evidence type="ECO:0000256" key="5">
    <source>
        <dbReference type="ARBA" id="ARBA00022833"/>
    </source>
</evidence>
<dbReference type="InterPro" id="IPR036236">
    <property type="entry name" value="Znf_C2H2_sf"/>
</dbReference>
<evidence type="ECO:0000313" key="13">
    <source>
        <dbReference type="Proteomes" id="UP000019376"/>
    </source>
</evidence>
<feature type="compositionally biased region" description="Pro residues" evidence="10">
    <location>
        <begin position="494"/>
        <end position="514"/>
    </location>
</feature>
<feature type="domain" description="C2H2-type" evidence="11">
    <location>
        <begin position="292"/>
        <end position="322"/>
    </location>
</feature>
<evidence type="ECO:0000259" key="11">
    <source>
        <dbReference type="PROSITE" id="PS50157"/>
    </source>
</evidence>
<dbReference type="GO" id="GO:0045893">
    <property type="term" value="P:positive regulation of DNA-templated transcription"/>
    <property type="evidence" value="ECO:0007669"/>
    <property type="project" value="UniProtKB-ARBA"/>
</dbReference>
<evidence type="ECO:0000256" key="7">
    <source>
        <dbReference type="ARBA" id="ARBA00023163"/>
    </source>
</evidence>
<comment type="subcellular location">
    <subcellularLocation>
        <location evidence="1">Nucleus</location>
    </subcellularLocation>
</comment>